<gene>
    <name evidence="2" type="ORF">NCTC13150_00719</name>
</gene>
<feature type="compositionally biased region" description="Basic residues" evidence="1">
    <location>
        <begin position="39"/>
        <end position="58"/>
    </location>
</feature>
<dbReference type="RefSeq" id="WP_131748741.1">
    <property type="nucleotide sequence ID" value="NZ_CAACYI010000001.1"/>
</dbReference>
<feature type="region of interest" description="Disordered" evidence="1">
    <location>
        <begin position="35"/>
        <end position="85"/>
    </location>
</feature>
<evidence type="ECO:0000256" key="1">
    <source>
        <dbReference type="SAM" id="MobiDB-lite"/>
    </source>
</evidence>
<protein>
    <submittedName>
        <fullName evidence="2">Uncharacterized protein</fullName>
    </submittedName>
</protein>
<name>A0A8H2M4X1_9FIRM</name>
<dbReference type="AlphaFoldDB" id="A0A8H2M4X1"/>
<keyword evidence="3" id="KW-1185">Reference proteome</keyword>
<reference evidence="2 3" key="1">
    <citation type="submission" date="2019-02" db="EMBL/GenBank/DDBJ databases">
        <authorList>
            <consortium name="Pathogen Informatics"/>
        </authorList>
    </citation>
    <scope>NUCLEOTIDE SEQUENCE [LARGE SCALE GENOMIC DNA]</scope>
    <source>
        <strain evidence="2 3">3012STDY7089603</strain>
    </source>
</reference>
<proteinExistence type="predicted"/>
<evidence type="ECO:0000313" key="3">
    <source>
        <dbReference type="Proteomes" id="UP000377798"/>
    </source>
</evidence>
<dbReference type="Proteomes" id="UP000377798">
    <property type="component" value="Unassembled WGS sequence"/>
</dbReference>
<sequence length="120" mass="14243">MGLFLKHQSIKDLVDLLEENLVKLDQADLKLAQEGQGLVRKKGASRQKDRPMKKKKKKDPGFGQKIQEKRQEDLRANPEDKGAQEEFLDLEDLPYWARGMVYQTIFERPRLRNKYRHPRR</sequence>
<comment type="caution">
    <text evidence="2">The sequence shown here is derived from an EMBL/GenBank/DDBJ whole genome shotgun (WGS) entry which is preliminary data.</text>
</comment>
<organism evidence="2 3">
    <name type="scientific">Urinicoccus massiliensis</name>
    <dbReference type="NCBI Taxonomy" id="1723382"/>
    <lineage>
        <taxon>Bacteria</taxon>
        <taxon>Bacillati</taxon>
        <taxon>Bacillota</taxon>
        <taxon>Tissierellia</taxon>
        <taxon>Tissierellales</taxon>
        <taxon>Peptoniphilaceae</taxon>
        <taxon>Urinicoccus</taxon>
    </lineage>
</organism>
<accession>A0A8H2M4X1</accession>
<feature type="compositionally biased region" description="Basic and acidic residues" evidence="1">
    <location>
        <begin position="66"/>
        <end position="84"/>
    </location>
</feature>
<evidence type="ECO:0000313" key="2">
    <source>
        <dbReference type="EMBL" id="VFB16201.1"/>
    </source>
</evidence>
<dbReference type="EMBL" id="CAACYI010000001">
    <property type="protein sequence ID" value="VFB16201.1"/>
    <property type="molecule type" value="Genomic_DNA"/>
</dbReference>